<dbReference type="Pfam" id="PF18596">
    <property type="entry name" value="Sld7_C"/>
    <property type="match status" value="1"/>
</dbReference>
<proteinExistence type="predicted"/>
<gene>
    <name evidence="3" type="ORF">H109_01316</name>
</gene>
<feature type="domain" description="Sld7 C-terminal" evidence="2">
    <location>
        <begin position="357"/>
        <end position="516"/>
    </location>
</feature>
<reference evidence="3 4" key="1">
    <citation type="submission" date="2014-02" db="EMBL/GenBank/DDBJ databases">
        <title>The Genome Sequence of Trichophyton interdigitale MR816.</title>
        <authorList>
            <consortium name="The Broad Institute Genomics Platform"/>
            <person name="Cuomo C.A."/>
            <person name="White T.C."/>
            <person name="Graser Y."/>
            <person name="Martinez-Rossi N."/>
            <person name="Heitman J."/>
            <person name="Young S.K."/>
            <person name="Zeng Q."/>
            <person name="Gargeya S."/>
            <person name="Abouelleil A."/>
            <person name="Alvarado L."/>
            <person name="Chapman S.B."/>
            <person name="Gainer-Dewar J."/>
            <person name="Goldberg J."/>
            <person name="Griggs A."/>
            <person name="Gujja S."/>
            <person name="Hansen M."/>
            <person name="Howarth C."/>
            <person name="Imamovic A."/>
            <person name="Larimer J."/>
            <person name="Martinez D."/>
            <person name="Murphy C."/>
            <person name="Pearson M.D."/>
            <person name="Persinoti G."/>
            <person name="Poon T."/>
            <person name="Priest M."/>
            <person name="Roberts A.D."/>
            <person name="Saif S."/>
            <person name="Shea T.D."/>
            <person name="Sykes S.N."/>
            <person name="Wortman J."/>
            <person name="Nusbaum C."/>
            <person name="Birren B."/>
        </authorList>
    </citation>
    <scope>NUCLEOTIDE SEQUENCE [LARGE SCALE GENOMIC DNA]</scope>
    <source>
        <strain evidence="3 4">MR816</strain>
    </source>
</reference>
<feature type="compositionally biased region" description="Low complexity" evidence="1">
    <location>
        <begin position="311"/>
        <end position="320"/>
    </location>
</feature>
<dbReference type="HOGENOM" id="CLU_029042_0_0_1"/>
<accession>A0A059JHE8</accession>
<dbReference type="EMBL" id="AOKY01000095">
    <property type="protein sequence ID" value="KDB26912.1"/>
    <property type="molecule type" value="Genomic_DNA"/>
</dbReference>
<protein>
    <recommendedName>
        <fullName evidence="2">Sld7 C-terminal domain-containing protein</fullName>
    </recommendedName>
</protein>
<keyword evidence="4" id="KW-1185">Reference proteome</keyword>
<name>A0A059JHE8_TRIIM</name>
<organism evidence="3 4">
    <name type="scientific">Trichophyton interdigitale (strain MR816)</name>
    <dbReference type="NCBI Taxonomy" id="1215338"/>
    <lineage>
        <taxon>Eukaryota</taxon>
        <taxon>Fungi</taxon>
        <taxon>Dikarya</taxon>
        <taxon>Ascomycota</taxon>
        <taxon>Pezizomycotina</taxon>
        <taxon>Eurotiomycetes</taxon>
        <taxon>Eurotiomycetidae</taxon>
        <taxon>Onygenales</taxon>
        <taxon>Arthrodermataceae</taxon>
        <taxon>Trichophyton</taxon>
    </lineage>
</organism>
<dbReference type="OMA" id="MTCIDEL"/>
<evidence type="ECO:0000259" key="2">
    <source>
        <dbReference type="Pfam" id="PF18596"/>
    </source>
</evidence>
<feature type="region of interest" description="Disordered" evidence="1">
    <location>
        <begin position="295"/>
        <end position="352"/>
    </location>
</feature>
<evidence type="ECO:0000256" key="1">
    <source>
        <dbReference type="SAM" id="MobiDB-lite"/>
    </source>
</evidence>
<dbReference type="Proteomes" id="UP000024533">
    <property type="component" value="Unassembled WGS sequence"/>
</dbReference>
<dbReference type="AlphaFoldDB" id="A0A059JHE8"/>
<dbReference type="InterPro" id="IPR041260">
    <property type="entry name" value="Sld7_C"/>
</dbReference>
<comment type="caution">
    <text evidence="3">The sequence shown here is derived from an EMBL/GenBank/DDBJ whole genome shotgun (WGS) entry which is preliminary data.</text>
</comment>
<evidence type="ECO:0000313" key="3">
    <source>
        <dbReference type="EMBL" id="KDB26912.1"/>
    </source>
</evidence>
<dbReference type="OrthoDB" id="4205424at2759"/>
<sequence length="522" mass="57224">MEVWSGAIDVDSGSSASLTGIRLINPDPTGHSNLSRDAKLSLKAYVNPNRIPIVCFIGPSLELHSSDCTTVDWIRHKLLRTYHTADDGYEQFSSPQQCPVGILVRVNEHIPSPELKAQSAQQEISDILIFGTLSRSSPQNERLSPSYPSSSAAGGQFSGDSSFQLRVYAIPLCSSIFTKAQSLSTPPNNAKYNASRNLENEPYGQFMPNIFHSPSPKRKRVTTLFEAATEYHKNVRRKGAAAMSDYLRREKSSTPQLPQLPSNARIKRENENNADIISSLNDVCVVRRRATSIAKDVRVGSRRSSLHRPGSSTSHALSTSSRKELPTSKTDGSSLHLEPGQKPTNPHPDSCEDIAAANKALLTRTILTCMRFYGFRRTNTRNTQSLHSSTRDIPESGDPAIKCDTNLAHDNRVQDISGPGNLPSFNDIGKLDATNHMDGFDGGEPARPEADGNDDTGFKEMYHATYRASTFALRRFFKPSVQNSGLSGSSSYANDIPVLGKDKAMSTIDSVLKLFCEMSEGE</sequence>
<dbReference type="STRING" id="1215338.A0A059JHE8"/>
<evidence type="ECO:0000313" key="4">
    <source>
        <dbReference type="Proteomes" id="UP000024533"/>
    </source>
</evidence>